<evidence type="ECO:0000256" key="2">
    <source>
        <dbReference type="ARBA" id="ARBA00022729"/>
    </source>
</evidence>
<evidence type="ECO:0000256" key="1">
    <source>
        <dbReference type="ARBA" id="ARBA00007664"/>
    </source>
</evidence>
<evidence type="ECO:0000256" key="4">
    <source>
        <dbReference type="SAM" id="MobiDB-lite"/>
    </source>
</evidence>
<organism evidence="5 6">
    <name type="scientific">Cyclotella atomus</name>
    <dbReference type="NCBI Taxonomy" id="382360"/>
    <lineage>
        <taxon>Eukaryota</taxon>
        <taxon>Sar</taxon>
        <taxon>Stramenopiles</taxon>
        <taxon>Ochrophyta</taxon>
        <taxon>Bacillariophyta</taxon>
        <taxon>Coscinodiscophyceae</taxon>
        <taxon>Thalassiosirophycidae</taxon>
        <taxon>Stephanodiscales</taxon>
        <taxon>Stephanodiscaceae</taxon>
        <taxon>Cyclotella</taxon>
    </lineage>
</organism>
<comment type="caution">
    <text evidence="5">The sequence shown here is derived from an EMBL/GenBank/DDBJ whole genome shotgun (WGS) entry which is preliminary data.</text>
</comment>
<dbReference type="PANTHER" id="PTHR15462:SF19">
    <property type="entry name" value="PEPTIDASE S1 DOMAIN-CONTAINING PROTEIN"/>
    <property type="match status" value="1"/>
</dbReference>
<feature type="compositionally biased region" description="Polar residues" evidence="4">
    <location>
        <begin position="139"/>
        <end position="148"/>
    </location>
</feature>
<dbReference type="EMBL" id="JALLPJ020000783">
    <property type="protein sequence ID" value="KAL3783048.1"/>
    <property type="molecule type" value="Genomic_DNA"/>
</dbReference>
<dbReference type="InterPro" id="IPR009003">
    <property type="entry name" value="Peptidase_S1_PA"/>
</dbReference>
<keyword evidence="6" id="KW-1185">Reference proteome</keyword>
<feature type="region of interest" description="Disordered" evidence="4">
    <location>
        <begin position="1"/>
        <end position="30"/>
    </location>
</feature>
<comment type="similarity">
    <text evidence="1">Belongs to the peptidase S1 family.</text>
</comment>
<accession>A0ABD3P6I1</accession>
<keyword evidence="2" id="KW-0732">Signal</keyword>
<feature type="region of interest" description="Disordered" evidence="4">
    <location>
        <begin position="45"/>
        <end position="73"/>
    </location>
</feature>
<protein>
    <recommendedName>
        <fullName evidence="7">Serine protease</fullName>
    </recommendedName>
</protein>
<reference evidence="5 6" key="1">
    <citation type="submission" date="2024-10" db="EMBL/GenBank/DDBJ databases">
        <title>Updated reference genomes for cyclostephanoid diatoms.</title>
        <authorList>
            <person name="Roberts W.R."/>
            <person name="Alverson A.J."/>
        </authorList>
    </citation>
    <scope>NUCLEOTIDE SEQUENCE [LARGE SCALE GENOMIC DNA]</scope>
    <source>
        <strain evidence="5 6">AJA010-31</strain>
    </source>
</reference>
<dbReference type="PANTHER" id="PTHR15462">
    <property type="entry name" value="SERINE PROTEASE"/>
    <property type="match status" value="1"/>
</dbReference>
<dbReference type="Proteomes" id="UP001530400">
    <property type="component" value="Unassembled WGS sequence"/>
</dbReference>
<feature type="compositionally biased region" description="Polar residues" evidence="4">
    <location>
        <begin position="15"/>
        <end position="24"/>
    </location>
</feature>
<evidence type="ECO:0000256" key="3">
    <source>
        <dbReference type="ARBA" id="ARBA00023026"/>
    </source>
</evidence>
<feature type="compositionally biased region" description="Basic and acidic residues" evidence="4">
    <location>
        <begin position="61"/>
        <end position="72"/>
    </location>
</feature>
<dbReference type="InterPro" id="IPR018114">
    <property type="entry name" value="TRYPSIN_HIS"/>
</dbReference>
<dbReference type="PROSITE" id="PS00134">
    <property type="entry name" value="TRYPSIN_HIS"/>
    <property type="match status" value="1"/>
</dbReference>
<dbReference type="AlphaFoldDB" id="A0ABD3P6I1"/>
<dbReference type="InterPro" id="IPR050966">
    <property type="entry name" value="Glutamyl_endopeptidase"/>
</dbReference>
<feature type="compositionally biased region" description="Basic and acidic residues" evidence="4">
    <location>
        <begin position="105"/>
        <end position="118"/>
    </location>
</feature>
<proteinExistence type="inferred from homology"/>
<keyword evidence="3" id="KW-0843">Virulence</keyword>
<evidence type="ECO:0000313" key="6">
    <source>
        <dbReference type="Proteomes" id="UP001530400"/>
    </source>
</evidence>
<gene>
    <name evidence="5" type="ORF">ACHAWO_006622</name>
</gene>
<evidence type="ECO:0008006" key="7">
    <source>
        <dbReference type="Google" id="ProtNLM"/>
    </source>
</evidence>
<dbReference type="InterPro" id="IPR043504">
    <property type="entry name" value="Peptidase_S1_PA_chymotrypsin"/>
</dbReference>
<feature type="region of interest" description="Disordered" evidence="4">
    <location>
        <begin position="90"/>
        <end position="148"/>
    </location>
</feature>
<sequence length="530" mass="57825">MHHPLGIGIGGSLQEYGQSTSSIENNEEPNSLFWDSVVSLGDLMGNASSSTASQFVKGHKPRELDIIPKEQMDASNMVSLMDDDTDVDEIEAPESDRILNRQRKDKSQGKASDKDVKSKGKAKPTKKQWERKSPKLRQLSPSRGSTVKDQTTFHAKVLPANDEIEAVYLQLTDFEGEASNYISLYPASSKPNEKMYEVTLGGFVDEYAGTQWSYRIIVQESSGIQYSFVDVPFTVAGTESIQSLPPIVTPQLVSATPMDTGTVLDADWPHGGAIQSSVGRILFDFGGETHVCSGTVINDGGIYNERSLILTAAHCAYDDITKQFALNAIFIPDQGNSQAPTDFDCSNDPYGCWYLSFAVVERGWAHNTFPANAEYDYAYWVVHDFVGTHIDGYNKVTGFLDQDVIPANLDFAADPQDLHVSSFGYSEDYDPSFRYCAGDSTSIREVPNYTNLFLPQCNLQGGASGGPWLANIDASGVGTVMSLNSWGFVDDPGMAGPSLQTSSGSRAECLFNVARTYQDPGSTKGYIISC</sequence>
<dbReference type="SUPFAM" id="SSF50494">
    <property type="entry name" value="Trypsin-like serine proteases"/>
    <property type="match status" value="1"/>
</dbReference>
<dbReference type="Gene3D" id="2.40.10.10">
    <property type="entry name" value="Trypsin-like serine proteases"/>
    <property type="match status" value="2"/>
</dbReference>
<name>A0ABD3P6I1_9STRA</name>
<evidence type="ECO:0000313" key="5">
    <source>
        <dbReference type="EMBL" id="KAL3783048.1"/>
    </source>
</evidence>